<feature type="transmembrane region" description="Helical" evidence="3">
    <location>
        <begin position="287"/>
        <end position="307"/>
    </location>
</feature>
<keyword evidence="4" id="KW-0732">Signal</keyword>
<evidence type="ECO:0000256" key="2">
    <source>
        <dbReference type="ARBA" id="ARBA00022525"/>
    </source>
</evidence>
<proteinExistence type="predicted"/>
<comment type="subcellular location">
    <subcellularLocation>
        <location evidence="1">Secreted</location>
    </subcellularLocation>
</comment>
<evidence type="ECO:0000256" key="3">
    <source>
        <dbReference type="SAM" id="Phobius"/>
    </source>
</evidence>
<feature type="chain" id="PRO_5027000085" evidence="4">
    <location>
        <begin position="23"/>
        <end position="308"/>
    </location>
</feature>
<evidence type="ECO:0000256" key="4">
    <source>
        <dbReference type="SAM" id="SignalP"/>
    </source>
</evidence>
<evidence type="ECO:0000313" key="6">
    <source>
        <dbReference type="RefSeq" id="XP_030080225.1"/>
    </source>
</evidence>
<dbReference type="KEGG" id="dhe:115483185"/>
<reference evidence="6" key="1">
    <citation type="submission" date="2025-08" db="UniProtKB">
        <authorList>
            <consortium name="RefSeq"/>
        </authorList>
    </citation>
    <scope>IDENTIFICATION</scope>
    <source>
        <strain evidence="6">15085-1641.00</strain>
        <tissue evidence="6">Whole body</tissue>
    </source>
</reference>
<dbReference type="InterPro" id="IPR035940">
    <property type="entry name" value="CAP_sf"/>
</dbReference>
<dbReference type="CDD" id="cd05380">
    <property type="entry name" value="CAP_euk"/>
    <property type="match status" value="1"/>
</dbReference>
<dbReference type="SUPFAM" id="SSF55797">
    <property type="entry name" value="PR-1-like"/>
    <property type="match status" value="1"/>
</dbReference>
<feature type="signal peptide" evidence="4">
    <location>
        <begin position="1"/>
        <end position="22"/>
    </location>
</feature>
<dbReference type="Gene3D" id="3.40.33.10">
    <property type="entry name" value="CAP"/>
    <property type="match status" value="1"/>
</dbReference>
<dbReference type="GeneID" id="115483185"/>
<dbReference type="Proteomes" id="UP000504633">
    <property type="component" value="Unplaced"/>
</dbReference>
<protein>
    <submittedName>
        <fullName evidence="6">Uncharacterized protein LOC115483185</fullName>
    </submittedName>
</protein>
<dbReference type="AlphaFoldDB" id="A0A6J2SVN4"/>
<keyword evidence="5" id="KW-1185">Reference proteome</keyword>
<keyword evidence="2" id="KW-0964">Secreted</keyword>
<evidence type="ECO:0000256" key="1">
    <source>
        <dbReference type="ARBA" id="ARBA00004613"/>
    </source>
</evidence>
<dbReference type="RefSeq" id="XP_030080225.1">
    <property type="nucleotide sequence ID" value="XM_030224365.1"/>
</dbReference>
<keyword evidence="3" id="KW-0472">Membrane</keyword>
<dbReference type="OMA" id="MAEQYLH"/>
<name>A0A6J2SVN4_DROHY</name>
<dbReference type="OrthoDB" id="43654at2759"/>
<keyword evidence="3" id="KW-0812">Transmembrane</keyword>
<accession>A0A6J2SVN4</accession>
<sequence length="308" mass="35659">MLFNMKTLILHLLLGHIVGIFGGDVSETLFEIGPVEYEEPEKYSKNPYYFNFGSKHTICPTNATCLDGKFNFLCAPEPMKISKQCKRFLPIRNTHRSTLKMVHVHNGLRNKVARSYKVSNMNLVYWNIHLQNMAEQYLHLCRPYQDTCRIIGTDGYEVGQNWLYVRRHRAAILNEWEGRTVRHWVMDLFSTFHFRHAVNDSREQPDHVRFLVQVMMPRLEFIGCGAAIMFKGFFIVCYYFPPAKGKLSSQLTYLLPNETCVCPEERHLCSSLFTSLCGIDIHKSATIIELSGLNVFLAIFLILVCFVS</sequence>
<gene>
    <name evidence="6" type="primary">LOC115483185</name>
</gene>
<evidence type="ECO:0000313" key="5">
    <source>
        <dbReference type="Proteomes" id="UP000504633"/>
    </source>
</evidence>
<organism evidence="5 6">
    <name type="scientific">Drosophila hydei</name>
    <name type="common">Fruit fly</name>
    <dbReference type="NCBI Taxonomy" id="7224"/>
    <lineage>
        <taxon>Eukaryota</taxon>
        <taxon>Metazoa</taxon>
        <taxon>Ecdysozoa</taxon>
        <taxon>Arthropoda</taxon>
        <taxon>Hexapoda</taxon>
        <taxon>Insecta</taxon>
        <taxon>Pterygota</taxon>
        <taxon>Neoptera</taxon>
        <taxon>Endopterygota</taxon>
        <taxon>Diptera</taxon>
        <taxon>Brachycera</taxon>
        <taxon>Muscomorpha</taxon>
        <taxon>Ephydroidea</taxon>
        <taxon>Drosophilidae</taxon>
        <taxon>Drosophila</taxon>
    </lineage>
</organism>
<keyword evidence="3" id="KW-1133">Transmembrane helix</keyword>